<evidence type="ECO:0000259" key="5">
    <source>
        <dbReference type="PROSITE" id="PS51898"/>
    </source>
</evidence>
<name>A0A1H6WU47_9FIRM</name>
<dbReference type="InterPro" id="IPR013762">
    <property type="entry name" value="Integrase-like_cat_sf"/>
</dbReference>
<dbReference type="Gene3D" id="1.10.443.10">
    <property type="entry name" value="Intergrase catalytic core"/>
    <property type="match status" value="1"/>
</dbReference>
<keyword evidence="8" id="KW-1185">Reference proteome</keyword>
<evidence type="ECO:0000313" key="7">
    <source>
        <dbReference type="EMBL" id="SEJ17767.1"/>
    </source>
</evidence>
<keyword evidence="2 4" id="KW-0238">DNA-binding</keyword>
<dbReference type="PROSITE" id="PS51900">
    <property type="entry name" value="CB"/>
    <property type="match status" value="1"/>
</dbReference>
<evidence type="ECO:0000313" key="8">
    <source>
        <dbReference type="Proteomes" id="UP000183028"/>
    </source>
</evidence>
<dbReference type="GO" id="GO:0015074">
    <property type="term" value="P:DNA integration"/>
    <property type="evidence" value="ECO:0007669"/>
    <property type="project" value="InterPro"/>
</dbReference>
<organism evidence="7 8">
    <name type="scientific">Sharpea azabuensis</name>
    <dbReference type="NCBI Taxonomy" id="322505"/>
    <lineage>
        <taxon>Bacteria</taxon>
        <taxon>Bacillati</taxon>
        <taxon>Bacillota</taxon>
        <taxon>Erysipelotrichia</taxon>
        <taxon>Erysipelotrichales</taxon>
        <taxon>Coprobacillaceae</taxon>
        <taxon>Sharpea</taxon>
    </lineage>
</organism>
<accession>A0A1H6WU47</accession>
<dbReference type="PROSITE" id="PS51898">
    <property type="entry name" value="TYR_RECOMBINASE"/>
    <property type="match status" value="1"/>
</dbReference>
<feature type="domain" description="Tyr recombinase" evidence="5">
    <location>
        <begin position="199"/>
        <end position="372"/>
    </location>
</feature>
<evidence type="ECO:0000256" key="2">
    <source>
        <dbReference type="ARBA" id="ARBA00023125"/>
    </source>
</evidence>
<protein>
    <submittedName>
        <fullName evidence="7">Site-specific recombinase XerD</fullName>
    </submittedName>
</protein>
<dbReference type="GO" id="GO:0006310">
    <property type="term" value="P:DNA recombination"/>
    <property type="evidence" value="ECO:0007669"/>
    <property type="project" value="UniProtKB-KW"/>
</dbReference>
<evidence type="ECO:0000256" key="3">
    <source>
        <dbReference type="ARBA" id="ARBA00023172"/>
    </source>
</evidence>
<dbReference type="InterPro" id="IPR010998">
    <property type="entry name" value="Integrase_recombinase_N"/>
</dbReference>
<dbReference type="InterPro" id="IPR044068">
    <property type="entry name" value="CB"/>
</dbReference>
<dbReference type="InterPro" id="IPR050090">
    <property type="entry name" value="Tyrosine_recombinase_XerCD"/>
</dbReference>
<evidence type="ECO:0000259" key="6">
    <source>
        <dbReference type="PROSITE" id="PS51900"/>
    </source>
</evidence>
<dbReference type="Gene3D" id="1.10.150.130">
    <property type="match status" value="1"/>
</dbReference>
<comment type="similarity">
    <text evidence="1">Belongs to the 'phage' integrase family.</text>
</comment>
<dbReference type="Proteomes" id="UP000183028">
    <property type="component" value="Unassembled WGS sequence"/>
</dbReference>
<dbReference type="GO" id="GO:0003677">
    <property type="term" value="F:DNA binding"/>
    <property type="evidence" value="ECO:0007669"/>
    <property type="project" value="UniProtKB-UniRule"/>
</dbReference>
<proteinExistence type="inferred from homology"/>
<dbReference type="SUPFAM" id="SSF56349">
    <property type="entry name" value="DNA breaking-rejoining enzymes"/>
    <property type="match status" value="1"/>
</dbReference>
<reference evidence="8" key="1">
    <citation type="submission" date="2016-10" db="EMBL/GenBank/DDBJ databases">
        <authorList>
            <person name="Varghese N."/>
        </authorList>
    </citation>
    <scope>NUCLEOTIDE SEQUENCE [LARGE SCALE GENOMIC DNA]</scope>
    <source>
        <strain evidence="8">DSM 20406</strain>
    </source>
</reference>
<feature type="domain" description="Core-binding (CB)" evidence="6">
    <location>
        <begin position="98"/>
        <end position="175"/>
    </location>
</feature>
<evidence type="ECO:0000256" key="1">
    <source>
        <dbReference type="ARBA" id="ARBA00008857"/>
    </source>
</evidence>
<keyword evidence="3" id="KW-0233">DNA recombination</keyword>
<sequence length="376" mass="42897">MPRNARFRRRPNNTGTVVKLSGKRRKPYCARIMSDGRDIITGKKKQVSIGTFVTREEALNALSIYSLTKSRKMSRDEADAVAPDLYDRIMNATKRKVPTFLEIFEIISEEDLSSLSASARRGYKAWIKRFSSIHDRRIDTITLADLQDIFDRDGSANGTQVHMKALCSKIFEYAVIHQYISRDSDYTSYIRVAGFSQSDKHYPFSIDEIRRLKELDTPEAHLILIYIYTGCRASELIGISRDAVHIDEACSDDGNEMTISYLVAGSKTEAGRNRVIPIHDDIKDYVAEELLKEGNRLIDCSYSRLSKMLASVNDALGTSHTMHDTRKTFASLCQLNSVNIYVRKKVLGHKMNDITFDVYTNESKNVLYREINSMRI</sequence>
<dbReference type="EMBL" id="FNYK01000069">
    <property type="protein sequence ID" value="SEJ17767.1"/>
    <property type="molecule type" value="Genomic_DNA"/>
</dbReference>
<dbReference type="OrthoDB" id="107900at2"/>
<dbReference type="InterPro" id="IPR002104">
    <property type="entry name" value="Integrase_catalytic"/>
</dbReference>
<dbReference type="PANTHER" id="PTHR30349">
    <property type="entry name" value="PHAGE INTEGRASE-RELATED"/>
    <property type="match status" value="1"/>
</dbReference>
<gene>
    <name evidence="7" type="ORF">SAMN04487834_10696</name>
</gene>
<dbReference type="AlphaFoldDB" id="A0A1H6WU47"/>
<evidence type="ECO:0000256" key="4">
    <source>
        <dbReference type="PROSITE-ProRule" id="PRU01248"/>
    </source>
</evidence>
<dbReference type="InterPro" id="IPR011010">
    <property type="entry name" value="DNA_brk_join_enz"/>
</dbReference>
<dbReference type="PANTHER" id="PTHR30349:SF41">
    <property type="entry name" value="INTEGRASE_RECOMBINASE PROTEIN MJ0367-RELATED"/>
    <property type="match status" value="1"/>
</dbReference>